<reference evidence="1" key="1">
    <citation type="submission" date="2025-05" db="EMBL/GenBank/DDBJ databases">
        <title>FDA Reference Genome datasets for Cronobacter.</title>
        <authorList>
            <person name="Gopinath G.R."/>
        </authorList>
    </citation>
    <scope>NUCLEOTIDE SEQUENCE</scope>
    <source>
        <strain evidence="1">MOD1-Sh41s</strain>
    </source>
</reference>
<protein>
    <submittedName>
        <fullName evidence="1">Archaetidylserine decarboxylase</fullName>
        <ecNumber evidence="1">4.1.1.65</ecNumber>
    </submittedName>
</protein>
<sequence>MSLRQRLFVLMQYTLPQHLLSRLTGRIALISAPWFKTRLIRWFIRRYHVDMREARDENIQDYAHFNAFFIRRLKAECRPVAAGNDVIVSPADGLLSQAGDIHEARLFQAKGHEYTLKALLGGNEKHAAAFHNGSFATVYLSPGDYHRVHMPATGVLREMVYVPGKLFSVNQTTVSHIPGVFARNERVICFFDTDAGPMAIVLVGAMIVASVETVWAGVVNPPGRKMTSLRYASPLRLEKGDELGHFHLGSTVIVLFGEQRVRWNNAVLEGKTIRYGEALGRATAP</sequence>
<dbReference type="EC" id="4.1.1.65" evidence="1"/>
<evidence type="ECO:0000313" key="2">
    <source>
        <dbReference type="Proteomes" id="UP000244623"/>
    </source>
</evidence>
<name>A0ACD5IZA9_9ENTR</name>
<gene>
    <name evidence="1" type="primary">asd</name>
    <name evidence="1" type="ORF">BS411_021400</name>
</gene>
<accession>A0ACD5IZA9</accession>
<organism evidence="1 2">
    <name type="scientific">Cronobacter turicensis</name>
    <dbReference type="NCBI Taxonomy" id="413502"/>
    <lineage>
        <taxon>Bacteria</taxon>
        <taxon>Pseudomonadati</taxon>
        <taxon>Pseudomonadota</taxon>
        <taxon>Gammaproteobacteria</taxon>
        <taxon>Enterobacterales</taxon>
        <taxon>Enterobacteriaceae</taxon>
        <taxon>Cronobacter</taxon>
    </lineage>
</organism>
<geneLocation type="plasmid" evidence="1 2">
    <name>pCturSh41s_1</name>
</geneLocation>
<dbReference type="EMBL" id="CP187985">
    <property type="protein sequence ID" value="XSF56535.1"/>
    <property type="molecule type" value="Genomic_DNA"/>
</dbReference>
<evidence type="ECO:0000313" key="1">
    <source>
        <dbReference type="EMBL" id="XSF56535.1"/>
    </source>
</evidence>
<keyword evidence="1" id="KW-0456">Lyase</keyword>
<dbReference type="Proteomes" id="UP000244623">
    <property type="component" value="Plasmid pCturSh41s_1"/>
</dbReference>
<keyword evidence="1" id="KW-0614">Plasmid</keyword>
<proteinExistence type="predicted"/>